<evidence type="ECO:0000313" key="2">
    <source>
        <dbReference type="Proteomes" id="UP000008842"/>
    </source>
</evidence>
<organism evidence="1 2">
    <name type="scientific">Porphyromonas gingivalis (strain ATCC 33277 / DSM 20709 / CIP 103683 / JCM 12257 / NCTC 11834 / 2561)</name>
    <dbReference type="NCBI Taxonomy" id="431947"/>
    <lineage>
        <taxon>Bacteria</taxon>
        <taxon>Pseudomonadati</taxon>
        <taxon>Bacteroidota</taxon>
        <taxon>Bacteroidia</taxon>
        <taxon>Bacteroidales</taxon>
        <taxon>Porphyromonadaceae</taxon>
        <taxon>Porphyromonas</taxon>
    </lineage>
</organism>
<name>B2RL83_PORG3</name>
<proteinExistence type="predicted"/>
<gene>
    <name evidence="1" type="ordered locus">PGN_1609</name>
</gene>
<evidence type="ECO:0000313" key="1">
    <source>
        <dbReference type="EMBL" id="BAG34128.1"/>
    </source>
</evidence>
<dbReference type="KEGG" id="pgn:PGN_1609"/>
<dbReference type="Proteomes" id="UP000008842">
    <property type="component" value="Chromosome"/>
</dbReference>
<accession>B2RL83</accession>
<protein>
    <submittedName>
        <fullName evidence="1">Uncharacterized protein</fullName>
    </submittedName>
</protein>
<reference evidence="1 2" key="1">
    <citation type="journal article" date="2008" name="DNA Res.">
        <title>Determination of the genome sequence of Porphyromonas gingivalis strain ATCC 33277 and genomic comparison with strain W83 revealed extensive genome rearrangements in P. gingivalis.</title>
        <authorList>
            <person name="Naito M."/>
            <person name="Hirakawa H."/>
            <person name="Yamashita A."/>
            <person name="Ohara N."/>
            <person name="Shoji M."/>
            <person name="Yukitake H."/>
            <person name="Nakayama K."/>
            <person name="Toh H."/>
            <person name="Yoshimura F."/>
            <person name="Kuhara S."/>
            <person name="Hattori M."/>
            <person name="Hayashi T."/>
            <person name="Nakayama K."/>
        </authorList>
    </citation>
    <scope>NUCLEOTIDE SEQUENCE [LARGE SCALE GENOMIC DNA]</scope>
    <source>
        <strain evidence="2">ATCC 33277 / DSM 20709 / CIP 103683 / JCM 12257 / NCTC 11834 / 2561</strain>
    </source>
</reference>
<sequence length="29" mass="3393">MGIKVMKSEQLRPRKALGRTYDLPEALYK</sequence>
<dbReference type="AlphaFoldDB" id="B2RL83"/>
<dbReference type="HOGENOM" id="CLU_3409901_0_0_10"/>
<dbReference type="EMBL" id="AP009380">
    <property type="protein sequence ID" value="BAG34128.1"/>
    <property type="molecule type" value="Genomic_DNA"/>
</dbReference>